<keyword evidence="5" id="KW-0408">Iron</keyword>
<dbReference type="InterPro" id="IPR000971">
    <property type="entry name" value="Globin"/>
</dbReference>
<comment type="catalytic activity">
    <reaction evidence="10">
        <text>2 nitric oxide + NADPH + 2 O2 = 2 nitrate + NADP(+) + H(+)</text>
        <dbReference type="Rhea" id="RHEA:19465"/>
        <dbReference type="ChEBI" id="CHEBI:15378"/>
        <dbReference type="ChEBI" id="CHEBI:15379"/>
        <dbReference type="ChEBI" id="CHEBI:16480"/>
        <dbReference type="ChEBI" id="CHEBI:17632"/>
        <dbReference type="ChEBI" id="CHEBI:57783"/>
        <dbReference type="ChEBI" id="CHEBI:58349"/>
        <dbReference type="EC" id="1.14.12.17"/>
    </reaction>
</comment>
<dbReference type="Gene3D" id="2.40.30.10">
    <property type="entry name" value="Translation factors"/>
    <property type="match status" value="1"/>
</dbReference>
<dbReference type="InterPro" id="IPR009050">
    <property type="entry name" value="Globin-like_sf"/>
</dbReference>
<evidence type="ECO:0000313" key="15">
    <source>
        <dbReference type="Proteomes" id="UP000664781"/>
    </source>
</evidence>
<organism evidence="14 15">
    <name type="scientific">Streptomyces triculaminicus</name>
    <dbReference type="NCBI Taxonomy" id="2816232"/>
    <lineage>
        <taxon>Bacteria</taxon>
        <taxon>Bacillati</taxon>
        <taxon>Actinomycetota</taxon>
        <taxon>Actinomycetes</taxon>
        <taxon>Kitasatosporales</taxon>
        <taxon>Streptomycetaceae</taxon>
        <taxon>Streptomyces</taxon>
    </lineage>
</organism>
<dbReference type="Pfam" id="PF00970">
    <property type="entry name" value="FAD_binding_6"/>
    <property type="match status" value="1"/>
</dbReference>
<evidence type="ECO:0000256" key="1">
    <source>
        <dbReference type="ARBA" id="ARBA00001970"/>
    </source>
</evidence>
<feature type="region of interest" description="Disordered" evidence="11">
    <location>
        <begin position="479"/>
        <end position="500"/>
    </location>
</feature>
<comment type="caution">
    <text evidence="14">The sequence shown here is derived from an EMBL/GenBank/DDBJ whole genome shotgun (WGS) entry which is preliminary data.</text>
</comment>
<evidence type="ECO:0000256" key="10">
    <source>
        <dbReference type="ARBA" id="ARBA00049433"/>
    </source>
</evidence>
<comment type="cofactor">
    <cofactor evidence="2">
        <name>FAD</name>
        <dbReference type="ChEBI" id="CHEBI:57692"/>
    </cofactor>
</comment>
<gene>
    <name evidence="14" type="ORF">J1792_15320</name>
</gene>
<dbReference type="EMBL" id="JAFMOF010000002">
    <property type="protein sequence ID" value="MBO0654094.1"/>
    <property type="molecule type" value="Genomic_DNA"/>
</dbReference>
<dbReference type="PRINTS" id="PR00410">
    <property type="entry name" value="PHEHYDRXLASE"/>
</dbReference>
<dbReference type="InterPro" id="IPR017927">
    <property type="entry name" value="FAD-bd_FR_type"/>
</dbReference>
<dbReference type="PANTHER" id="PTHR47354">
    <property type="entry name" value="NADH OXIDOREDUCTASE HCR"/>
    <property type="match status" value="1"/>
</dbReference>
<feature type="domain" description="FAD-binding FR-type" evidence="13">
    <location>
        <begin position="257"/>
        <end position="357"/>
    </location>
</feature>
<dbReference type="GO" id="GO:0020037">
    <property type="term" value="F:heme binding"/>
    <property type="evidence" value="ECO:0007669"/>
    <property type="project" value="InterPro"/>
</dbReference>
<protein>
    <recommendedName>
        <fullName evidence="4">nitric oxide dioxygenase</fullName>
        <ecNumber evidence="4">1.14.12.17</ecNumber>
    </recommendedName>
</protein>
<dbReference type="PANTHER" id="PTHR47354:SF5">
    <property type="entry name" value="PROTEIN RFBI"/>
    <property type="match status" value="1"/>
</dbReference>
<evidence type="ECO:0000256" key="9">
    <source>
        <dbReference type="ARBA" id="ARBA00048649"/>
    </source>
</evidence>
<evidence type="ECO:0000256" key="7">
    <source>
        <dbReference type="ARBA" id="ARBA00023014"/>
    </source>
</evidence>
<dbReference type="EC" id="1.14.12.17" evidence="4"/>
<keyword evidence="15" id="KW-1185">Reference proteome</keyword>
<comment type="cofactor">
    <cofactor evidence="1">
        <name>heme b</name>
        <dbReference type="ChEBI" id="CHEBI:60344"/>
    </cofactor>
</comment>
<comment type="similarity">
    <text evidence="3">In the C-terminal section; belongs to the flavoprotein pyridine nucleotide cytochrome reductase family.</text>
</comment>
<dbReference type="GO" id="GO:0019825">
    <property type="term" value="F:oxygen binding"/>
    <property type="evidence" value="ECO:0007669"/>
    <property type="project" value="InterPro"/>
</dbReference>
<dbReference type="Gene3D" id="1.10.490.10">
    <property type="entry name" value="Globins"/>
    <property type="match status" value="1"/>
</dbReference>
<dbReference type="InterPro" id="IPR050415">
    <property type="entry name" value="MRET"/>
</dbReference>
<dbReference type="InterPro" id="IPR017938">
    <property type="entry name" value="Riboflavin_synthase-like_b-brl"/>
</dbReference>
<evidence type="ECO:0000256" key="3">
    <source>
        <dbReference type="ARBA" id="ARBA00006401"/>
    </source>
</evidence>
<feature type="region of interest" description="Disordered" evidence="11">
    <location>
        <begin position="102"/>
        <end position="122"/>
    </location>
</feature>
<dbReference type="PROSITE" id="PS01033">
    <property type="entry name" value="GLOBIN"/>
    <property type="match status" value="1"/>
</dbReference>
<dbReference type="GO" id="GO:0051537">
    <property type="term" value="F:2 iron, 2 sulfur cluster binding"/>
    <property type="evidence" value="ECO:0007669"/>
    <property type="project" value="UniProtKB-KW"/>
</dbReference>
<dbReference type="Pfam" id="PF00175">
    <property type="entry name" value="NAD_binding_1"/>
    <property type="match status" value="1"/>
</dbReference>
<evidence type="ECO:0000259" key="12">
    <source>
        <dbReference type="PROSITE" id="PS01033"/>
    </source>
</evidence>
<dbReference type="InterPro" id="IPR001433">
    <property type="entry name" value="OxRdtase_FAD/NAD-bd"/>
</dbReference>
<accession>A0A939FNS7</accession>
<dbReference type="CDD" id="cd06187">
    <property type="entry name" value="O2ase_reductase_like"/>
    <property type="match status" value="1"/>
</dbReference>
<name>A0A939FNS7_9ACTN</name>
<keyword evidence="5" id="KW-0479">Metal-binding</keyword>
<dbReference type="GO" id="GO:0008941">
    <property type="term" value="F:nitric oxide dioxygenase NAD(P)H activity"/>
    <property type="evidence" value="ECO:0007669"/>
    <property type="project" value="UniProtKB-EC"/>
</dbReference>
<dbReference type="SUPFAM" id="SSF52343">
    <property type="entry name" value="Ferredoxin reductase-like, C-terminal NADP-linked domain"/>
    <property type="match status" value="1"/>
</dbReference>
<reference evidence="14" key="1">
    <citation type="submission" date="2021-03" db="EMBL/GenBank/DDBJ databases">
        <title>Streptomyces strains.</title>
        <authorList>
            <person name="Lund M.B."/>
            <person name="Toerring T."/>
        </authorList>
    </citation>
    <scope>NUCLEOTIDE SEQUENCE</scope>
    <source>
        <strain evidence="14">JCM 4242</strain>
    </source>
</reference>
<evidence type="ECO:0000259" key="13">
    <source>
        <dbReference type="PROSITE" id="PS51384"/>
    </source>
</evidence>
<dbReference type="Gene3D" id="3.40.50.80">
    <property type="entry name" value="Nucleotide-binding domain of ferredoxin-NADP reductase (FNR) module"/>
    <property type="match status" value="1"/>
</dbReference>
<feature type="domain" description="Globin" evidence="12">
    <location>
        <begin position="118"/>
        <end position="251"/>
    </location>
</feature>
<evidence type="ECO:0000256" key="5">
    <source>
        <dbReference type="ARBA" id="ARBA00022714"/>
    </source>
</evidence>
<evidence type="ECO:0000313" key="14">
    <source>
        <dbReference type="EMBL" id="MBO0654094.1"/>
    </source>
</evidence>
<dbReference type="InterPro" id="IPR039261">
    <property type="entry name" value="FNR_nucleotide-bd"/>
</dbReference>
<dbReference type="SUPFAM" id="SSF46458">
    <property type="entry name" value="Globin-like"/>
    <property type="match status" value="1"/>
</dbReference>
<sequence length="500" mass="54813">MGCPSPVLVWSAPESRGGLPVAPARALAPTACHRAPAPAPRNRAVRPCRPGPNGHFWAVSYCFATPPPSPEIRPVNTSTQGNDYYALLARHDAMRLRRQLLSPGALSPRDDSPALAPGPDDADRRLIRRELPLVTPFEDLITHLYEVMFRRWPYLRSLFPESMAFQREHLARMFHYLTENLDHPDEVAATFTRLGRDHRKLGVRPAHYEAFEAALCEALKIRAGERWSAELEGAWLRMLRAAVDAMVAGADAAIGEPPSWHAVVVAHELRRPGLAVLRVRTHEAYPYRAGQYAAVESPLLPHAWRHYSMACAPRADNVVEFHVRQTGTGGVSEALVRRTGVGDTLRLGPAKGQMTLGGELTRDLLLVAGGTGLAPLKALLQEVSARPSGHRLVHLAVGARNRADLYDGDWLADLESRRPWLRVVPVLGDESTIRGGGTVLDALRRQDGGWSNRTAYVSGPPAMVAATVARLTEMGLPAGRIHHDPLPHAPRHAAAPAHRR</sequence>
<evidence type="ECO:0000256" key="4">
    <source>
        <dbReference type="ARBA" id="ARBA00012229"/>
    </source>
</evidence>
<dbReference type="InterPro" id="IPR012292">
    <property type="entry name" value="Globin/Proto"/>
</dbReference>
<evidence type="ECO:0000256" key="6">
    <source>
        <dbReference type="ARBA" id="ARBA00022857"/>
    </source>
</evidence>
<dbReference type="InterPro" id="IPR008333">
    <property type="entry name" value="Cbr1-like_FAD-bd_dom"/>
</dbReference>
<evidence type="ECO:0000256" key="11">
    <source>
        <dbReference type="SAM" id="MobiDB-lite"/>
    </source>
</evidence>
<dbReference type="SUPFAM" id="SSF63380">
    <property type="entry name" value="Riboflavin synthase domain-like"/>
    <property type="match status" value="1"/>
</dbReference>
<dbReference type="PROSITE" id="PS51384">
    <property type="entry name" value="FAD_FR"/>
    <property type="match status" value="1"/>
</dbReference>
<keyword evidence="6" id="KW-0521">NADP</keyword>
<comment type="catalytic activity">
    <reaction evidence="9">
        <text>2 nitric oxide + NADH + 2 O2 = 2 nitrate + NAD(+) + H(+)</text>
        <dbReference type="Rhea" id="RHEA:19469"/>
        <dbReference type="ChEBI" id="CHEBI:15378"/>
        <dbReference type="ChEBI" id="CHEBI:15379"/>
        <dbReference type="ChEBI" id="CHEBI:16480"/>
        <dbReference type="ChEBI" id="CHEBI:17632"/>
        <dbReference type="ChEBI" id="CHEBI:57540"/>
        <dbReference type="ChEBI" id="CHEBI:57945"/>
        <dbReference type="EC" id="1.14.12.17"/>
    </reaction>
</comment>
<dbReference type="Pfam" id="PF00042">
    <property type="entry name" value="Globin"/>
    <property type="match status" value="1"/>
</dbReference>
<evidence type="ECO:0000256" key="2">
    <source>
        <dbReference type="ARBA" id="ARBA00001974"/>
    </source>
</evidence>
<keyword evidence="5" id="KW-0001">2Fe-2S</keyword>
<dbReference type="Proteomes" id="UP000664781">
    <property type="component" value="Unassembled WGS sequence"/>
</dbReference>
<dbReference type="CDD" id="cd19753">
    <property type="entry name" value="Mb-like_oxidoreductase"/>
    <property type="match status" value="1"/>
</dbReference>
<keyword evidence="7" id="KW-0411">Iron-sulfur</keyword>
<evidence type="ECO:0000256" key="8">
    <source>
        <dbReference type="ARBA" id="ARBA00023027"/>
    </source>
</evidence>
<keyword evidence="8" id="KW-0520">NAD</keyword>
<dbReference type="AlphaFoldDB" id="A0A939FNS7"/>
<proteinExistence type="inferred from homology"/>